<dbReference type="EMBL" id="BAABAE010000001">
    <property type="protein sequence ID" value="GAA3730430.1"/>
    <property type="molecule type" value="Genomic_DNA"/>
</dbReference>
<protein>
    <submittedName>
        <fullName evidence="1">Uncharacterized protein</fullName>
    </submittedName>
</protein>
<organism evidence="1 2">
    <name type="scientific">Leifsonella bigeumensis</name>
    <dbReference type="NCBI Taxonomy" id="433643"/>
    <lineage>
        <taxon>Bacteria</taxon>
        <taxon>Bacillati</taxon>
        <taxon>Actinomycetota</taxon>
        <taxon>Actinomycetes</taxon>
        <taxon>Micrococcales</taxon>
        <taxon>Microbacteriaceae</taxon>
        <taxon>Leifsonella</taxon>
    </lineage>
</organism>
<dbReference type="Proteomes" id="UP001501004">
    <property type="component" value="Unassembled WGS sequence"/>
</dbReference>
<gene>
    <name evidence="1" type="ORF">GCM10022239_03770</name>
</gene>
<comment type="caution">
    <text evidence="1">The sequence shown here is derived from an EMBL/GenBank/DDBJ whole genome shotgun (WGS) entry which is preliminary data.</text>
</comment>
<sequence>MTTDIANLSTGELVDYQPVSPMELELIIRELGDRLESAVPVLKVMWHERYEAERDMISARAKAMLSSKAATVTEKRAEADLAALPYRLTFDLKKETLHAAEELQKALTAKLYGYLNLNKVQSAAYNAGGFAR</sequence>
<evidence type="ECO:0000313" key="2">
    <source>
        <dbReference type="Proteomes" id="UP001501004"/>
    </source>
</evidence>
<proteinExistence type="predicted"/>
<accession>A0ABP7F321</accession>
<reference evidence="2" key="1">
    <citation type="journal article" date="2019" name="Int. J. Syst. Evol. Microbiol.">
        <title>The Global Catalogue of Microorganisms (GCM) 10K type strain sequencing project: providing services to taxonomists for standard genome sequencing and annotation.</title>
        <authorList>
            <consortium name="The Broad Institute Genomics Platform"/>
            <consortium name="The Broad Institute Genome Sequencing Center for Infectious Disease"/>
            <person name="Wu L."/>
            <person name="Ma J."/>
        </authorList>
    </citation>
    <scope>NUCLEOTIDE SEQUENCE [LARGE SCALE GENOMIC DNA]</scope>
    <source>
        <strain evidence="2">JCM 16949</strain>
    </source>
</reference>
<keyword evidence="2" id="KW-1185">Reference proteome</keyword>
<evidence type="ECO:0000313" key="1">
    <source>
        <dbReference type="EMBL" id="GAA3730430.1"/>
    </source>
</evidence>
<name>A0ABP7F321_9MICO</name>
<dbReference type="RefSeq" id="WP_344753124.1">
    <property type="nucleotide sequence ID" value="NZ_BAABAE010000001.1"/>
</dbReference>